<reference evidence="5 6" key="1">
    <citation type="submission" date="2020-11" db="EMBL/GenBank/DDBJ databases">
        <title>P. mediterranea TC4 genome.</title>
        <authorList>
            <person name="Molmeret M."/>
        </authorList>
    </citation>
    <scope>NUCLEOTIDE SEQUENCE [LARGE SCALE GENOMIC DNA]</scope>
    <source>
        <strain evidence="5 6">TC4</strain>
    </source>
</reference>
<comment type="similarity">
    <text evidence="1">Belongs to the nitroreductase family.</text>
</comment>
<dbReference type="Gene3D" id="3.40.109.10">
    <property type="entry name" value="NADH Oxidase"/>
    <property type="match status" value="1"/>
</dbReference>
<dbReference type="PANTHER" id="PTHR43673">
    <property type="entry name" value="NAD(P)H NITROREDUCTASE YDGI-RELATED"/>
    <property type="match status" value="1"/>
</dbReference>
<organism evidence="5 6">
    <name type="scientific">Nonlabens mediterrranea</name>
    <dbReference type="NCBI Taxonomy" id="1419947"/>
    <lineage>
        <taxon>Bacteria</taxon>
        <taxon>Pseudomonadati</taxon>
        <taxon>Bacteroidota</taxon>
        <taxon>Flavobacteriia</taxon>
        <taxon>Flavobacteriales</taxon>
        <taxon>Flavobacteriaceae</taxon>
        <taxon>Nonlabens</taxon>
    </lineage>
</organism>
<feature type="region of interest" description="Disordered" evidence="3">
    <location>
        <begin position="175"/>
        <end position="196"/>
    </location>
</feature>
<dbReference type="InterPro" id="IPR000415">
    <property type="entry name" value="Nitroreductase-like"/>
</dbReference>
<evidence type="ECO:0000256" key="2">
    <source>
        <dbReference type="ARBA" id="ARBA00023002"/>
    </source>
</evidence>
<dbReference type="PANTHER" id="PTHR43673:SF10">
    <property type="entry name" value="NADH DEHYDROGENASE_NAD(P)H NITROREDUCTASE XCC3605-RELATED"/>
    <property type="match status" value="1"/>
</dbReference>
<keyword evidence="6" id="KW-1185">Reference proteome</keyword>
<keyword evidence="2" id="KW-0560">Oxidoreductase</keyword>
<name>A0ABS0A863_9FLAO</name>
<dbReference type="Pfam" id="PF00881">
    <property type="entry name" value="Nitroreductase"/>
    <property type="match status" value="1"/>
</dbReference>
<evidence type="ECO:0000313" key="6">
    <source>
        <dbReference type="Proteomes" id="UP001194729"/>
    </source>
</evidence>
<dbReference type="InterPro" id="IPR029479">
    <property type="entry name" value="Nitroreductase"/>
</dbReference>
<evidence type="ECO:0000256" key="3">
    <source>
        <dbReference type="SAM" id="MobiDB-lite"/>
    </source>
</evidence>
<accession>A0ABS0A863</accession>
<dbReference type="EMBL" id="JADKYU010000786">
    <property type="protein sequence ID" value="MBF4985575.1"/>
    <property type="molecule type" value="Genomic_DNA"/>
</dbReference>
<evidence type="ECO:0000259" key="4">
    <source>
        <dbReference type="Pfam" id="PF00881"/>
    </source>
</evidence>
<feature type="compositionally biased region" description="Basic and acidic residues" evidence="3">
    <location>
        <begin position="178"/>
        <end position="194"/>
    </location>
</feature>
<evidence type="ECO:0000313" key="5">
    <source>
        <dbReference type="EMBL" id="MBF4985575.1"/>
    </source>
</evidence>
<dbReference type="CDD" id="cd02138">
    <property type="entry name" value="TdsD-like"/>
    <property type="match status" value="1"/>
</dbReference>
<dbReference type="SUPFAM" id="SSF55469">
    <property type="entry name" value="FMN-dependent nitroreductase-like"/>
    <property type="match status" value="1"/>
</dbReference>
<evidence type="ECO:0000256" key="1">
    <source>
        <dbReference type="ARBA" id="ARBA00007118"/>
    </source>
</evidence>
<sequence>MLKKKMNKDYTPLKETPNDHPIIDVIKNRWSPRVFADMPVSQTDLQSMFEAGRWAASSNNFQPWNIVWGIKGSETYNRIMDLLVEFNQSWTVNAPVLMLGVINTKTPDGKENYHALHDLGQFSAHMALQAHSMGIAIHQMAGVDFEAAKKEFEFPDEYHVATAIAAGYYGGDDDQLNEDLKKEENAPRERKKQNEFLFNGNYVKRESL</sequence>
<gene>
    <name evidence="5" type="ORF">FNJ87_14975</name>
</gene>
<comment type="caution">
    <text evidence="5">The sequence shown here is derived from an EMBL/GenBank/DDBJ whole genome shotgun (WGS) entry which is preliminary data.</text>
</comment>
<protein>
    <submittedName>
        <fullName evidence="5">Nitroreductase family protein</fullName>
    </submittedName>
</protein>
<proteinExistence type="inferred from homology"/>
<feature type="domain" description="Nitroreductase" evidence="4">
    <location>
        <begin position="26"/>
        <end position="168"/>
    </location>
</feature>
<dbReference type="Proteomes" id="UP001194729">
    <property type="component" value="Unassembled WGS sequence"/>
</dbReference>